<dbReference type="InterPro" id="IPR050667">
    <property type="entry name" value="PPR-containing_protein"/>
</dbReference>
<evidence type="ECO:0000256" key="2">
    <source>
        <dbReference type="PROSITE-ProRule" id="PRU00708"/>
    </source>
</evidence>
<dbReference type="InterPro" id="IPR002885">
    <property type="entry name" value="PPR_rpt"/>
</dbReference>
<dbReference type="NCBIfam" id="TIGR00756">
    <property type="entry name" value="PPR"/>
    <property type="match status" value="1"/>
</dbReference>
<proteinExistence type="predicted"/>
<keyword evidence="1" id="KW-0677">Repeat</keyword>
<gene>
    <name evidence="3" type="ORF">EVOR1521_LOCUS27631</name>
</gene>
<keyword evidence="4" id="KW-1185">Reference proteome</keyword>
<dbReference type="AlphaFoldDB" id="A0AA36NAP6"/>
<evidence type="ECO:0008006" key="5">
    <source>
        <dbReference type="Google" id="ProtNLM"/>
    </source>
</evidence>
<dbReference type="EMBL" id="CAUJNA010003583">
    <property type="protein sequence ID" value="CAJ1405410.1"/>
    <property type="molecule type" value="Genomic_DNA"/>
</dbReference>
<evidence type="ECO:0000313" key="4">
    <source>
        <dbReference type="Proteomes" id="UP001178507"/>
    </source>
</evidence>
<feature type="repeat" description="PPR" evidence="2">
    <location>
        <begin position="161"/>
        <end position="195"/>
    </location>
</feature>
<dbReference type="Proteomes" id="UP001178507">
    <property type="component" value="Unassembled WGS sequence"/>
</dbReference>
<dbReference type="Gene3D" id="1.25.40.10">
    <property type="entry name" value="Tetratricopeptide repeat domain"/>
    <property type="match status" value="6"/>
</dbReference>
<evidence type="ECO:0000313" key="3">
    <source>
        <dbReference type="EMBL" id="CAJ1405410.1"/>
    </source>
</evidence>
<name>A0AA36NAP6_9DINO</name>
<dbReference type="PROSITE" id="PS51375">
    <property type="entry name" value="PPR"/>
    <property type="match status" value="1"/>
</dbReference>
<dbReference type="InterPro" id="IPR011990">
    <property type="entry name" value="TPR-like_helical_dom_sf"/>
</dbReference>
<comment type="caution">
    <text evidence="3">The sequence shown here is derived from an EMBL/GenBank/DDBJ whole genome shotgun (WGS) entry which is preliminary data.</text>
</comment>
<dbReference type="PANTHER" id="PTHR47939">
    <property type="entry name" value="MEMBRANE-ASSOCIATED SALT-INDUCIBLE PROTEIN-LIKE"/>
    <property type="match status" value="1"/>
</dbReference>
<sequence>MASERLLVVDFGKRLRHLAQETAWQDALFLLETMPEARVAANQVCYNSVMTCLTWRSGLALAQHMEQCQLAPDQVSRGILLRNCQDWCWGIQLLKAWPDVEVNIIAFNSFLNLCTWQLALMDASRLDPNLTTCNTRINACSEHWEIAATLLAGSYGRRKLDGISYNSSLKAYAEAGRWRAALELLPLMARRRAAATARSYSSSISACGLGLRWKSALLVHSSDTMSGENSVCSNGAVAACAQAGHWMWAQSIWQRMRGLQIATVVSYSAVRPSGWPESLLMLRHLRQAELEASAISFNTVMDSCGKAEAWPLASQLLATMSDLCLAFTPVSVTTQLAALAGTAWERALEVEGLVEEASYNAMMDALACASQWQRCLCVLESMEEEVPPGPISFNCAIKACANGAAWEAALGVLDCMEARRLEVSAVGCSSAVNACEKSGRWQLGLALLHAFAGKVQPDVVSCNSAINACGRAGQWWRAFFILCSMTADLVTYSSIIGACAVGAAWVTALTVFSSIPRCIEGEVVCATLAACQRSSQWRAPLALLGGRLVGTIGYNNILSACAQETQWRRALHLVVHMPEWAIQPDEFSFGSAVHACESGRWMEALWLLAQLRILEILPNSLILSSCLAACNNGNQYRRALQLLEREFDNFNAAMLGCAVRAAEALHEPSAASLVAELQRQNLQLLSSSAKSERGPNPPGATARCLAASFTTTAASQPSWRMP</sequence>
<accession>A0AA36NAP6</accession>
<reference evidence="3" key="1">
    <citation type="submission" date="2023-08" db="EMBL/GenBank/DDBJ databases">
        <authorList>
            <person name="Chen Y."/>
            <person name="Shah S."/>
            <person name="Dougan E. K."/>
            <person name="Thang M."/>
            <person name="Chan C."/>
        </authorList>
    </citation>
    <scope>NUCLEOTIDE SEQUENCE</scope>
</reference>
<dbReference type="PANTHER" id="PTHR47939:SF13">
    <property type="entry name" value="OS03G0201400 PROTEIN"/>
    <property type="match status" value="1"/>
</dbReference>
<evidence type="ECO:0000256" key="1">
    <source>
        <dbReference type="ARBA" id="ARBA00022737"/>
    </source>
</evidence>
<organism evidence="3 4">
    <name type="scientific">Effrenium voratum</name>
    <dbReference type="NCBI Taxonomy" id="2562239"/>
    <lineage>
        <taxon>Eukaryota</taxon>
        <taxon>Sar</taxon>
        <taxon>Alveolata</taxon>
        <taxon>Dinophyceae</taxon>
        <taxon>Suessiales</taxon>
        <taxon>Symbiodiniaceae</taxon>
        <taxon>Effrenium</taxon>
    </lineage>
</organism>
<protein>
    <recommendedName>
        <fullName evidence="5">Pentatricopeptide repeat-containing protein, chloroplastic</fullName>
    </recommendedName>
</protein>
<dbReference type="Pfam" id="PF01535">
    <property type="entry name" value="PPR"/>
    <property type="match status" value="3"/>
</dbReference>